<dbReference type="SUPFAM" id="SSF103088">
    <property type="entry name" value="OmpA-like"/>
    <property type="match status" value="1"/>
</dbReference>
<dbReference type="CDD" id="cd07185">
    <property type="entry name" value="OmpA_C-like"/>
    <property type="match status" value="1"/>
</dbReference>
<dbReference type="GO" id="GO:0009279">
    <property type="term" value="C:cell outer membrane"/>
    <property type="evidence" value="ECO:0007669"/>
    <property type="project" value="UniProtKB-SubCell"/>
</dbReference>
<evidence type="ECO:0000256" key="6">
    <source>
        <dbReference type="SAM" id="SignalP"/>
    </source>
</evidence>
<feature type="compositionally biased region" description="Polar residues" evidence="5">
    <location>
        <begin position="233"/>
        <end position="243"/>
    </location>
</feature>
<dbReference type="InterPro" id="IPR050330">
    <property type="entry name" value="Bact_OuterMem_StrucFunc"/>
</dbReference>
<keyword evidence="9" id="KW-1185">Reference proteome</keyword>
<gene>
    <name evidence="8" type="ORF">H9S92_19735</name>
</gene>
<evidence type="ECO:0000256" key="2">
    <source>
        <dbReference type="ARBA" id="ARBA00023136"/>
    </source>
</evidence>
<evidence type="ECO:0000259" key="7">
    <source>
        <dbReference type="PROSITE" id="PS51123"/>
    </source>
</evidence>
<dbReference type="AlphaFoldDB" id="A0A923PLK9"/>
<dbReference type="PANTHER" id="PTHR30329:SF21">
    <property type="entry name" value="LIPOPROTEIN YIAD-RELATED"/>
    <property type="match status" value="1"/>
</dbReference>
<evidence type="ECO:0000256" key="4">
    <source>
        <dbReference type="PROSITE-ProRule" id="PRU00473"/>
    </source>
</evidence>
<proteinExistence type="predicted"/>
<dbReference type="EMBL" id="JACSIT010000152">
    <property type="protein sequence ID" value="MBC6996413.1"/>
    <property type="molecule type" value="Genomic_DNA"/>
</dbReference>
<dbReference type="Gene3D" id="3.30.1330.60">
    <property type="entry name" value="OmpA-like domain"/>
    <property type="match status" value="1"/>
</dbReference>
<dbReference type="InterPro" id="IPR006665">
    <property type="entry name" value="OmpA-like"/>
</dbReference>
<dbReference type="PRINTS" id="PR01021">
    <property type="entry name" value="OMPADOMAIN"/>
</dbReference>
<keyword evidence="6" id="KW-0732">Signal</keyword>
<keyword evidence="3" id="KW-0998">Cell outer membrane</keyword>
<dbReference type="PANTHER" id="PTHR30329">
    <property type="entry name" value="STATOR ELEMENT OF FLAGELLAR MOTOR COMPLEX"/>
    <property type="match status" value="1"/>
</dbReference>
<comment type="subcellular location">
    <subcellularLocation>
        <location evidence="1">Cell outer membrane</location>
    </subcellularLocation>
</comment>
<dbReference type="InterPro" id="IPR036737">
    <property type="entry name" value="OmpA-like_sf"/>
</dbReference>
<dbReference type="Pfam" id="PF00691">
    <property type="entry name" value="OmpA"/>
    <property type="match status" value="1"/>
</dbReference>
<dbReference type="InterPro" id="IPR006664">
    <property type="entry name" value="OMP_bac"/>
</dbReference>
<accession>A0A923PLK9</accession>
<feature type="signal peptide" evidence="6">
    <location>
        <begin position="1"/>
        <end position="18"/>
    </location>
</feature>
<organism evidence="8 9">
    <name type="scientific">Neolewinella lacunae</name>
    <dbReference type="NCBI Taxonomy" id="1517758"/>
    <lineage>
        <taxon>Bacteria</taxon>
        <taxon>Pseudomonadati</taxon>
        <taxon>Bacteroidota</taxon>
        <taxon>Saprospiria</taxon>
        <taxon>Saprospirales</taxon>
        <taxon>Lewinellaceae</taxon>
        <taxon>Neolewinella</taxon>
    </lineage>
</organism>
<protein>
    <submittedName>
        <fullName evidence="8">OmpA family protein</fullName>
    </submittedName>
</protein>
<dbReference type="PROSITE" id="PS51123">
    <property type="entry name" value="OMPA_2"/>
    <property type="match status" value="1"/>
</dbReference>
<feature type="compositionally biased region" description="Low complexity" evidence="5">
    <location>
        <begin position="247"/>
        <end position="258"/>
    </location>
</feature>
<dbReference type="Proteomes" id="UP000650081">
    <property type="component" value="Unassembled WGS sequence"/>
</dbReference>
<feature type="chain" id="PRO_5037755275" evidence="6">
    <location>
        <begin position="19"/>
        <end position="393"/>
    </location>
</feature>
<evidence type="ECO:0000256" key="5">
    <source>
        <dbReference type="SAM" id="MobiDB-lite"/>
    </source>
</evidence>
<evidence type="ECO:0000256" key="3">
    <source>
        <dbReference type="ARBA" id="ARBA00023237"/>
    </source>
</evidence>
<dbReference type="RefSeq" id="WP_187468420.1">
    <property type="nucleotide sequence ID" value="NZ_JACSIT010000152.1"/>
</dbReference>
<feature type="domain" description="OmpA-like" evidence="7">
    <location>
        <begin position="273"/>
        <end position="390"/>
    </location>
</feature>
<evidence type="ECO:0000256" key="1">
    <source>
        <dbReference type="ARBA" id="ARBA00004442"/>
    </source>
</evidence>
<sequence length="393" mass="43846">MRLYPYLLTLTLSIYAAAALSAQGDGTLFLRNPSFEDMPRNSAAPLGWTNCGFPVETPPDIHPDPKFEFSVSKRPFDQKTYLGMVTRENETYESVGQQLGAPMVGGQCYEFRIHLARSEVYLSRSRLTGAPSNYNTPIRLKIYGGYSICDRAQELGRSAVVSNYDWQEYRIKLSPDEDYTHITLEAFYNTPMLVPYNGNLLLDNIQPIRPIDCEKDLNLPDGPAEAPVVVLTNPENRIRTTPVTPRGSQNPPNGSNSSPPAPKVKLGLTEAALREGQVFAIEEITFKANSAELEAESEEALQEIVGFMQQNKNVVVEIGGHASRLASPSFANSLSENRARSVVSYLKTYNIGFERMLPKGYGNSRPVCMDNAPDCNRRNQRVEVKILKLRESR</sequence>
<name>A0A923PLK9_9BACT</name>
<feature type="region of interest" description="Disordered" evidence="5">
    <location>
        <begin position="233"/>
        <end position="264"/>
    </location>
</feature>
<evidence type="ECO:0000313" key="8">
    <source>
        <dbReference type="EMBL" id="MBC6996413.1"/>
    </source>
</evidence>
<evidence type="ECO:0000313" key="9">
    <source>
        <dbReference type="Proteomes" id="UP000650081"/>
    </source>
</evidence>
<reference evidence="8" key="1">
    <citation type="submission" date="2020-08" db="EMBL/GenBank/DDBJ databases">
        <title>Lewinella bacteria from marine environments.</title>
        <authorList>
            <person name="Zhong Y."/>
        </authorList>
    </citation>
    <scope>NUCLEOTIDE SEQUENCE</scope>
    <source>
        <strain evidence="8">KCTC 42187</strain>
    </source>
</reference>
<keyword evidence="2 4" id="KW-0472">Membrane</keyword>
<comment type="caution">
    <text evidence="8">The sequence shown here is derived from an EMBL/GenBank/DDBJ whole genome shotgun (WGS) entry which is preliminary data.</text>
</comment>